<comment type="similarity">
    <text evidence="3 11">Belongs to the phospholipid scramblase family.</text>
</comment>
<evidence type="ECO:0000256" key="1">
    <source>
        <dbReference type="ARBA" id="ARBA00001913"/>
    </source>
</evidence>
<evidence type="ECO:0000256" key="8">
    <source>
        <dbReference type="ARBA" id="ARBA00023136"/>
    </source>
</evidence>
<comment type="cofactor">
    <cofactor evidence="1 11">
        <name>Ca(2+)</name>
        <dbReference type="ChEBI" id="CHEBI:29108"/>
    </cofactor>
</comment>
<dbReference type="Proteomes" id="UP000000437">
    <property type="component" value="Chromosome 2"/>
</dbReference>
<evidence type="ECO:0000256" key="4">
    <source>
        <dbReference type="ARBA" id="ARBA00022553"/>
    </source>
</evidence>
<dbReference type="GO" id="GO:0017121">
    <property type="term" value="P:plasma membrane phospholipid scrambling"/>
    <property type="evidence" value="ECO:0000318"/>
    <property type="project" value="GO_Central"/>
</dbReference>
<keyword evidence="12" id="KW-1185">Reference proteome</keyword>
<name>A0A8M6Z868_DANRE</name>
<dbReference type="RefSeq" id="XP_017212921.1">
    <property type="nucleotide sequence ID" value="XM_017357432.4"/>
</dbReference>
<sequence length="233" mass="26373">MLPETCLSPLEVTAMLSSPNPYHYPSQLEGLTRIERLFVFRDHPECIEVCCEVQPNRSYSVKDDSGNKVFSVTEADDCCGSQYAERFFVMNVTDNLNREVIRLVHPSVCTRCSSHELEVQSPPGTPIGYVRQNWHILLPKFTVENERGEPEFKIMGPSVFWTCCTDVNFELVPLNAAAVERSFGRIINPSYWAGPNPGANFVLEFPSSLQVKMKATVLGACILIHNMYYENKQ</sequence>
<evidence type="ECO:0000313" key="12">
    <source>
        <dbReference type="Proteomes" id="UP000000437"/>
    </source>
</evidence>
<evidence type="ECO:0000256" key="11">
    <source>
        <dbReference type="RuleBase" id="RU363116"/>
    </source>
</evidence>
<evidence type="ECO:0000256" key="10">
    <source>
        <dbReference type="ARBA" id="ARBA00023288"/>
    </source>
</evidence>
<gene>
    <name evidence="13 14" type="primary">si:ch211-71m22.3</name>
</gene>
<keyword evidence="7" id="KW-1133">Transmembrane helix</keyword>
<dbReference type="GO" id="GO:0017128">
    <property type="term" value="F:phospholipid scramblase activity"/>
    <property type="evidence" value="ECO:0000318"/>
    <property type="project" value="GO_Central"/>
</dbReference>
<keyword evidence="5" id="KW-0812">Transmembrane</keyword>
<reference evidence="13" key="1">
    <citation type="submission" date="2025-08" db="UniProtKB">
        <authorList>
            <consortium name="RefSeq"/>
        </authorList>
    </citation>
    <scope>IDENTIFICATION</scope>
    <source>
        <strain evidence="13">Tuebingen</strain>
        <tissue evidence="13">Fibroblasts and whole tissue</tissue>
    </source>
</reference>
<evidence type="ECO:0000256" key="6">
    <source>
        <dbReference type="ARBA" id="ARBA00022837"/>
    </source>
</evidence>
<keyword evidence="6 11" id="KW-0106">Calcium</keyword>
<dbReference type="GeneID" id="100148868"/>
<keyword evidence="9 11" id="KW-0564">Palmitate</keyword>
<evidence type="ECO:0000313" key="13">
    <source>
        <dbReference type="RefSeq" id="XP_017212921.1"/>
    </source>
</evidence>
<dbReference type="AlphaFoldDB" id="A0A8M6Z868"/>
<dbReference type="GO" id="GO:0005886">
    <property type="term" value="C:plasma membrane"/>
    <property type="evidence" value="ECO:0000318"/>
    <property type="project" value="GO_Central"/>
</dbReference>
<dbReference type="FunCoup" id="A0A8M6Z868">
    <property type="interactions" value="9"/>
</dbReference>
<evidence type="ECO:0000256" key="9">
    <source>
        <dbReference type="ARBA" id="ARBA00023139"/>
    </source>
</evidence>
<evidence type="ECO:0000256" key="2">
    <source>
        <dbReference type="ARBA" id="ARBA00004606"/>
    </source>
</evidence>
<evidence type="ECO:0000256" key="5">
    <source>
        <dbReference type="ARBA" id="ARBA00022692"/>
    </source>
</evidence>
<evidence type="ECO:0000256" key="3">
    <source>
        <dbReference type="ARBA" id="ARBA00005350"/>
    </source>
</evidence>
<keyword evidence="10 11" id="KW-0449">Lipoprotein</keyword>
<dbReference type="OrthoDB" id="191150at2759"/>
<keyword evidence="8" id="KW-0472">Membrane</keyword>
<dbReference type="Pfam" id="PF03803">
    <property type="entry name" value="Scramblase"/>
    <property type="match status" value="1"/>
</dbReference>
<protein>
    <recommendedName>
        <fullName evidence="11">Phospholipid scramblase</fullName>
    </recommendedName>
</protein>
<dbReference type="PANTHER" id="PTHR23248:SF38">
    <property type="entry name" value="PHOSPHOLIPID SCRAMBLASE 1"/>
    <property type="match status" value="1"/>
</dbReference>
<proteinExistence type="inferred from homology"/>
<dbReference type="InterPro" id="IPR005552">
    <property type="entry name" value="Scramblase"/>
</dbReference>
<evidence type="ECO:0000313" key="14">
    <source>
        <dbReference type="ZFIN" id="ZDB-GENE-070705-195"/>
    </source>
</evidence>
<comment type="function">
    <text evidence="11">May mediate accelerated ATP-independent bidirectional transbilayer migration of phospholipids upon binding calcium ions that results in a loss of phospholipid asymmetry in the plasma membrane.</text>
</comment>
<dbReference type="ZFIN" id="ZDB-GENE-070705-195">
    <property type="gene designation" value="si:ch211-71m22.3"/>
</dbReference>
<evidence type="ECO:0000256" key="7">
    <source>
        <dbReference type="ARBA" id="ARBA00022989"/>
    </source>
</evidence>
<accession>A0A8M6Z868</accession>
<keyword evidence="4" id="KW-0597">Phosphoprotein</keyword>
<comment type="subcellular location">
    <subcellularLocation>
        <location evidence="2">Membrane</location>
        <topology evidence="2">Single-pass type II membrane protein</topology>
    </subcellularLocation>
</comment>
<dbReference type="AGR" id="ZFIN:ZDB-GENE-070705-195"/>
<organism evidence="12 13">
    <name type="scientific">Danio rerio</name>
    <name type="common">Zebrafish</name>
    <name type="synonym">Brachydanio rerio</name>
    <dbReference type="NCBI Taxonomy" id="7955"/>
    <lineage>
        <taxon>Eukaryota</taxon>
        <taxon>Metazoa</taxon>
        <taxon>Chordata</taxon>
        <taxon>Craniata</taxon>
        <taxon>Vertebrata</taxon>
        <taxon>Euteleostomi</taxon>
        <taxon>Actinopterygii</taxon>
        <taxon>Neopterygii</taxon>
        <taxon>Teleostei</taxon>
        <taxon>Ostariophysi</taxon>
        <taxon>Cypriniformes</taxon>
        <taxon>Danionidae</taxon>
        <taxon>Danioninae</taxon>
        <taxon>Danio</taxon>
    </lineage>
</organism>
<dbReference type="PANTHER" id="PTHR23248">
    <property type="entry name" value="PHOSPHOLIPID SCRAMBLASE-RELATED"/>
    <property type="match status" value="1"/>
</dbReference>